<protein>
    <submittedName>
        <fullName evidence="1">Uncharacterized protein</fullName>
    </submittedName>
</protein>
<evidence type="ECO:0000313" key="1">
    <source>
        <dbReference type="EMBL" id="MBB6043246.1"/>
    </source>
</evidence>
<comment type="caution">
    <text evidence="1">The sequence shown here is derived from an EMBL/GenBank/DDBJ whole genome shotgun (WGS) entry which is preliminary data.</text>
</comment>
<dbReference type="Proteomes" id="UP000555838">
    <property type="component" value="Unassembled WGS sequence"/>
</dbReference>
<evidence type="ECO:0000313" key="2">
    <source>
        <dbReference type="Proteomes" id="UP000555838"/>
    </source>
</evidence>
<dbReference type="InterPro" id="IPR007777">
    <property type="entry name" value="DUF685"/>
</dbReference>
<proteinExistence type="predicted"/>
<accession>A0ABR6PAK8</accession>
<name>A0ABR6PAK8_9SPIR</name>
<reference evidence="1 2" key="1">
    <citation type="submission" date="2020-08" db="EMBL/GenBank/DDBJ databases">
        <title>Genomic Encyclopedia of Type Strains, Phase IV (KMG-IV): sequencing the most valuable type-strain genomes for metagenomic binning, comparative biology and taxonomic classification.</title>
        <authorList>
            <person name="Goeker M."/>
        </authorList>
    </citation>
    <scope>NUCLEOTIDE SEQUENCE [LARGE SCALE GENOMIC DNA]</scope>
    <source>
        <strain evidence="1 2">DSM 24625</strain>
    </source>
</reference>
<gene>
    <name evidence="1" type="ORF">HNP68_000868</name>
</gene>
<sequence length="344" mass="39736">MNTNEPQESVQIKDLNRKTKVNQSDLIPIDDIVEDTCAITYKHLLEQIQNDTFYNSEFQCFKKAIKDVISNELLENKEYIKKIYIKVISELLKLSTSPEDIDFDTVFRKIKSTFISSLKHTDTKLSSNKISIYNSTTKDLELIQFEILIESLKEVLAEKSEINQLKSDLINYLQISNFKDTFLNSFKSIPKKTFDVKNEQIVSCYQNGIPQIVNTPIWWQGKPHGFGGQHTIIDDTSILEFQYKNKATTIVLKNKSSISIIIDESHKEEYIYLQINAEIRYSSSTEDHDKQFYLQFSRSSAKILIASFSSQNMLTLKVPIYNGWYYVGSGSINMGETMPILYKA</sequence>
<organism evidence="1 2">
    <name type="scientific">Borreliella yangtzensis</name>
    <dbReference type="NCBI Taxonomy" id="683292"/>
    <lineage>
        <taxon>Bacteria</taxon>
        <taxon>Pseudomonadati</taxon>
        <taxon>Spirochaetota</taxon>
        <taxon>Spirochaetia</taxon>
        <taxon>Spirochaetales</taxon>
        <taxon>Borreliaceae</taxon>
        <taxon>Borreliella</taxon>
    </lineage>
</organism>
<dbReference type="RefSeq" id="WP_183220856.1">
    <property type="nucleotide sequence ID" value="NZ_CP123997.1"/>
</dbReference>
<dbReference type="Pfam" id="PF05085">
    <property type="entry name" value="DUF685"/>
    <property type="match status" value="2"/>
</dbReference>
<keyword evidence="2" id="KW-1185">Reference proteome</keyword>
<dbReference type="EMBL" id="JACHFG010000003">
    <property type="protein sequence ID" value="MBB6043246.1"/>
    <property type="molecule type" value="Genomic_DNA"/>
</dbReference>